<sequence length="311" mass="32764">MADLTRAELHVLLRTADRRDETAAMRTVSTTAHDGFDLHRIAVTSGNRTLPGMFVTPAGTTGPLPAVLYCHAHGNRYGIGAAELMEGRPALQEPPYGPVLARAGFAVLCIDMAGFGARQAEGTESALAKAALWRGRTLFGRMLDDLTAALDALAAHPSIDPARIATLGLSMGATHAYWLAALDDRIAACAHMCAFADIGPLIGTGAHDPHGIYMTVPGLLEKGDMGDVAALVAPRPQLVASGARDPLTPPDALNPALTRLRQAYESQGVSDALTVLTSPDTGHEETPRMREAVLGFLRLALRQPPPLTPPP</sequence>
<organism evidence="3 4">
    <name type="scientific">Roseitalea porphyridii</name>
    <dbReference type="NCBI Taxonomy" id="1852022"/>
    <lineage>
        <taxon>Bacteria</taxon>
        <taxon>Pseudomonadati</taxon>
        <taxon>Pseudomonadota</taxon>
        <taxon>Alphaproteobacteria</taxon>
        <taxon>Hyphomicrobiales</taxon>
        <taxon>Ahrensiaceae</taxon>
        <taxon>Roseitalea</taxon>
    </lineage>
</organism>
<dbReference type="AlphaFoldDB" id="A0A4V1A429"/>
<feature type="domain" description="AB hydrolase-1" evidence="2">
    <location>
        <begin position="96"/>
        <end position="201"/>
    </location>
</feature>
<dbReference type="OrthoDB" id="217645at2"/>
<dbReference type="Gene3D" id="3.40.50.1820">
    <property type="entry name" value="alpha/beta hydrolase"/>
    <property type="match status" value="1"/>
</dbReference>
<dbReference type="InterPro" id="IPR029058">
    <property type="entry name" value="AB_hydrolase_fold"/>
</dbReference>
<evidence type="ECO:0000259" key="2">
    <source>
        <dbReference type="Pfam" id="PF00561"/>
    </source>
</evidence>
<dbReference type="Pfam" id="PF00561">
    <property type="entry name" value="Abhydrolase_1"/>
    <property type="match status" value="1"/>
</dbReference>
<keyword evidence="4" id="KW-1185">Reference proteome</keyword>
<dbReference type="InterPro" id="IPR000073">
    <property type="entry name" value="AB_hydrolase_1"/>
</dbReference>
<evidence type="ECO:0000313" key="4">
    <source>
        <dbReference type="Proteomes" id="UP000293719"/>
    </source>
</evidence>
<dbReference type="Proteomes" id="UP000293719">
    <property type="component" value="Chromosome"/>
</dbReference>
<comment type="similarity">
    <text evidence="1">Belongs to the AB hydrolase superfamily. FUS2 hydrolase family.</text>
</comment>
<dbReference type="KEGG" id="rpod:E0E05_11565"/>
<dbReference type="RefSeq" id="WP_131616853.1">
    <property type="nucleotide sequence ID" value="NZ_CP036532.1"/>
</dbReference>
<dbReference type="SUPFAM" id="SSF53474">
    <property type="entry name" value="alpha/beta-Hydrolases"/>
    <property type="match status" value="1"/>
</dbReference>
<reference evidence="3 4" key="1">
    <citation type="journal article" date="2017" name="Int. J. Syst. Evol. Microbiol.">
        <title>Roseitalea porphyridii gen. nov., sp. nov., isolated from a red alga, and reclassification of Hoeflea suaedae Chung et al. 2013 as Pseudohoeflea suaedae gen. nov., comb. nov.</title>
        <authorList>
            <person name="Hyeon J.W."/>
            <person name="Jeong S.E."/>
            <person name="Baek K."/>
            <person name="Jeon C.O."/>
        </authorList>
    </citation>
    <scope>NUCLEOTIDE SEQUENCE [LARGE SCALE GENOMIC DNA]</scope>
    <source>
        <strain evidence="3 4">MA7-20</strain>
    </source>
</reference>
<dbReference type="InterPro" id="IPR050261">
    <property type="entry name" value="FrsA_esterase"/>
</dbReference>
<dbReference type="EMBL" id="CP036532">
    <property type="protein sequence ID" value="QBK31178.1"/>
    <property type="molecule type" value="Genomic_DNA"/>
</dbReference>
<protein>
    <recommendedName>
        <fullName evidence="2">AB hydrolase-1 domain-containing protein</fullName>
    </recommendedName>
</protein>
<accession>A0A4V1A429</accession>
<gene>
    <name evidence="3" type="ORF">E0E05_11565</name>
</gene>
<name>A0A4V1A429_9HYPH</name>
<evidence type="ECO:0000313" key="3">
    <source>
        <dbReference type="EMBL" id="QBK31178.1"/>
    </source>
</evidence>
<proteinExistence type="inferred from homology"/>
<evidence type="ECO:0000256" key="1">
    <source>
        <dbReference type="ARBA" id="ARBA00038115"/>
    </source>
</evidence>
<dbReference type="PANTHER" id="PTHR22946">
    <property type="entry name" value="DIENELACTONE HYDROLASE DOMAIN-CONTAINING PROTEIN-RELATED"/>
    <property type="match status" value="1"/>
</dbReference>
<dbReference type="GeneID" id="90767937"/>